<gene>
    <name evidence="4" type="ORF">EFK50_20740</name>
</gene>
<dbReference type="GO" id="GO:0005509">
    <property type="term" value="F:calcium ion binding"/>
    <property type="evidence" value="ECO:0007669"/>
    <property type="project" value="InterPro"/>
</dbReference>
<reference evidence="4 5" key="1">
    <citation type="submission" date="2018-11" db="EMBL/GenBank/DDBJ databases">
        <authorList>
            <person name="Li F."/>
        </authorList>
    </citation>
    <scope>NUCLEOTIDE SEQUENCE [LARGE SCALE GENOMIC DNA]</scope>
    <source>
        <strain evidence="4 5">Gsoil 097</strain>
    </source>
</reference>
<evidence type="ECO:0000313" key="4">
    <source>
        <dbReference type="EMBL" id="RNL60735.1"/>
    </source>
</evidence>
<dbReference type="InterPro" id="IPR051553">
    <property type="entry name" value="Ran_GTPase-activating"/>
</dbReference>
<organism evidence="4 5">
    <name type="scientific">Nocardioides marmoriginsengisoli</name>
    <dbReference type="NCBI Taxonomy" id="661483"/>
    <lineage>
        <taxon>Bacteria</taxon>
        <taxon>Bacillati</taxon>
        <taxon>Actinomycetota</taxon>
        <taxon>Actinomycetes</taxon>
        <taxon>Propionibacteriales</taxon>
        <taxon>Nocardioidaceae</taxon>
        <taxon>Nocardioides</taxon>
    </lineage>
</organism>
<dbReference type="SUPFAM" id="SSF50985">
    <property type="entry name" value="RCC1/BLIP-II"/>
    <property type="match status" value="2"/>
</dbReference>
<comment type="caution">
    <text evidence="4">The sequence shown here is derived from an EMBL/GenBank/DDBJ whole genome shotgun (WGS) entry which is preliminary data.</text>
</comment>
<dbReference type="InterPro" id="IPR000408">
    <property type="entry name" value="Reg_chr_condens"/>
</dbReference>
<dbReference type="PANTHER" id="PTHR45982">
    <property type="entry name" value="REGULATOR OF CHROMOSOME CONDENSATION"/>
    <property type="match status" value="1"/>
</dbReference>
<keyword evidence="1" id="KW-0344">Guanine-nucleotide releasing factor</keyword>
<dbReference type="GO" id="GO:0016020">
    <property type="term" value="C:membrane"/>
    <property type="evidence" value="ECO:0007669"/>
    <property type="project" value="InterPro"/>
</dbReference>
<dbReference type="Pfam" id="PF25390">
    <property type="entry name" value="WD40_RLD"/>
    <property type="match status" value="1"/>
</dbReference>
<name>A0A3N0CBA3_9ACTN</name>
<dbReference type="GO" id="GO:0005975">
    <property type="term" value="P:carbohydrate metabolic process"/>
    <property type="evidence" value="ECO:0007669"/>
    <property type="project" value="UniProtKB-ARBA"/>
</dbReference>
<dbReference type="GO" id="GO:0005737">
    <property type="term" value="C:cytoplasm"/>
    <property type="evidence" value="ECO:0007669"/>
    <property type="project" value="TreeGrafter"/>
</dbReference>
<dbReference type="Gene3D" id="2.130.10.30">
    <property type="entry name" value="Regulator of chromosome condensation 1/beta-lactamase-inhibitor protein II"/>
    <property type="match status" value="2"/>
</dbReference>
<dbReference type="Pfam" id="PF13540">
    <property type="entry name" value="RCC1_2"/>
    <property type="match status" value="1"/>
</dbReference>
<proteinExistence type="predicted"/>
<dbReference type="InterPro" id="IPR058923">
    <property type="entry name" value="RCC1-like_dom"/>
</dbReference>
<dbReference type="InterPro" id="IPR009091">
    <property type="entry name" value="RCC1/BLIP-II"/>
</dbReference>
<dbReference type="InterPro" id="IPR015919">
    <property type="entry name" value="Cadherin-like_sf"/>
</dbReference>
<dbReference type="Gene3D" id="2.60.40.10">
    <property type="entry name" value="Immunoglobulins"/>
    <property type="match status" value="3"/>
</dbReference>
<dbReference type="EMBL" id="RJSE01000009">
    <property type="protein sequence ID" value="RNL60735.1"/>
    <property type="molecule type" value="Genomic_DNA"/>
</dbReference>
<accession>A0A3N0CBA3</accession>
<keyword evidence="2" id="KW-0677">Repeat</keyword>
<dbReference type="GO" id="GO:0005085">
    <property type="term" value="F:guanyl-nucleotide exchange factor activity"/>
    <property type="evidence" value="ECO:0007669"/>
    <property type="project" value="TreeGrafter"/>
</dbReference>
<sequence length="856" mass="86154">MPSRLLVLRPIIALLAALLVIGALQPPAGAATKRALSITASPTSAVAKSAVTVSGKLTRSPRGTVVKIQRKVGTKWVAAGSTRTKTAAGAYAAKVTLPATAAVYSYRAIAVKTKKLKAATSRTIKISALARVVATLKSSADVVPAGQSVTLSGTVKPFTKFAIVSIQKKVGSTWQTAAVAGLGTTGTFSQAIPLTETTTFRLSVPRKGLYLAAVSAEKKVTTNPVITTSQLPAGTVGTSYSQTLSVVGNPAGTWSVTPTLPAGLSLNTATGAITGTPTTAETKALTFGFTQTSTGLAAAPAALSLTINPATPPVISTTSLPGGTAGTAYSAQLAVTGNPAGTWTVSPGLPGGLSLNGMTGAITGTPTVASSVSHTFTFHQTNTGLSGTKALTLDVVMPPAPVILTLSLPDARPLVNYSAQLFVSGGVPGIWSATGLPGGLTLDPATGAISGKAADFTKTYNVTVGFTRAGTGQAASPVVIPLKLANVAPAVPVAVGAGGQFSCRTDADQKLWCWGYNESGQLGINGTIGDGPGKLTPQQVGTATDWSGITTGNNNLITERHACALRGTDAWCWGSDKNGEIGAGGTAAGNTAVPVKVVGGLSWAKLDAGWNSTCGVTTTGALYCWGKNDQGQLGIGSASVNDVNAPARVGVANDWTSVSTGYNFGCAIKATGTLWCWGANHRGQLGTGGTTSTSAPVQVGTATDWSKVRVGYGYTCGIRTNGTLWCWGITDGGSLGNGETANDTAKDVLAPVQVGTATNWSDVTAGSGQTCAVNTAGQLWCWGKNGNGQVGNNSLADQGTPIRIGTASNWETVSAGDTHTCGVQTDGDIFCWGANTKGQLGNNSTAQSRVPVGVVG</sequence>
<evidence type="ECO:0000256" key="1">
    <source>
        <dbReference type="ARBA" id="ARBA00022658"/>
    </source>
</evidence>
<dbReference type="OrthoDB" id="9796385at2"/>
<protein>
    <recommendedName>
        <fullName evidence="3">RCC1-like domain-containing protein</fullName>
    </recommendedName>
</protein>
<dbReference type="PANTHER" id="PTHR45982:SF1">
    <property type="entry name" value="REGULATOR OF CHROMOSOME CONDENSATION"/>
    <property type="match status" value="1"/>
</dbReference>
<dbReference type="PRINTS" id="PR00633">
    <property type="entry name" value="RCCNDNSATION"/>
</dbReference>
<dbReference type="InterPro" id="IPR013783">
    <property type="entry name" value="Ig-like_fold"/>
</dbReference>
<evidence type="ECO:0000259" key="3">
    <source>
        <dbReference type="Pfam" id="PF25390"/>
    </source>
</evidence>
<evidence type="ECO:0000313" key="5">
    <source>
        <dbReference type="Proteomes" id="UP000267128"/>
    </source>
</evidence>
<dbReference type="PROSITE" id="PS50012">
    <property type="entry name" value="RCC1_3"/>
    <property type="match status" value="5"/>
</dbReference>
<evidence type="ECO:0000256" key="2">
    <source>
        <dbReference type="ARBA" id="ARBA00022737"/>
    </source>
</evidence>
<dbReference type="AlphaFoldDB" id="A0A3N0CBA3"/>
<feature type="domain" description="RCC1-like" evidence="3">
    <location>
        <begin position="481"/>
        <end position="803"/>
    </location>
</feature>
<dbReference type="Pfam" id="PF05345">
    <property type="entry name" value="He_PIG"/>
    <property type="match status" value="3"/>
</dbReference>
<dbReference type="Proteomes" id="UP000267128">
    <property type="component" value="Unassembled WGS sequence"/>
</dbReference>
<keyword evidence="5" id="KW-1185">Reference proteome</keyword>
<dbReference type="SUPFAM" id="SSF49313">
    <property type="entry name" value="Cadherin-like"/>
    <property type="match status" value="2"/>
</dbReference>
<dbReference type="RefSeq" id="WP_123229487.1">
    <property type="nucleotide sequence ID" value="NZ_RJSE01000009.1"/>
</dbReference>